<evidence type="ECO:0000256" key="1">
    <source>
        <dbReference type="SAM" id="Phobius"/>
    </source>
</evidence>
<protein>
    <submittedName>
        <fullName evidence="2">Uncharacterized protein</fullName>
    </submittedName>
</protein>
<evidence type="ECO:0000313" key="2">
    <source>
        <dbReference type="EMBL" id="JAD53235.1"/>
    </source>
</evidence>
<accession>A0A0A9AWF4</accession>
<dbReference type="EMBL" id="GBRH01244660">
    <property type="protein sequence ID" value="JAD53235.1"/>
    <property type="molecule type" value="Transcribed_RNA"/>
</dbReference>
<reference evidence="2" key="1">
    <citation type="submission" date="2014-09" db="EMBL/GenBank/DDBJ databases">
        <authorList>
            <person name="Magalhaes I.L.F."/>
            <person name="Oliveira U."/>
            <person name="Santos F.R."/>
            <person name="Vidigal T.H.D.A."/>
            <person name="Brescovit A.D."/>
            <person name="Santos A.J."/>
        </authorList>
    </citation>
    <scope>NUCLEOTIDE SEQUENCE</scope>
    <source>
        <tissue evidence="2">Shoot tissue taken approximately 20 cm above the soil surface</tissue>
    </source>
</reference>
<reference evidence="2" key="2">
    <citation type="journal article" date="2015" name="Data Brief">
        <title>Shoot transcriptome of the giant reed, Arundo donax.</title>
        <authorList>
            <person name="Barrero R.A."/>
            <person name="Guerrero F.D."/>
            <person name="Moolhuijzen P."/>
            <person name="Goolsby J.A."/>
            <person name="Tidwell J."/>
            <person name="Bellgard S.E."/>
            <person name="Bellgard M.I."/>
        </authorList>
    </citation>
    <scope>NUCLEOTIDE SEQUENCE</scope>
    <source>
        <tissue evidence="2">Shoot tissue taken approximately 20 cm above the soil surface</tissue>
    </source>
</reference>
<keyword evidence="1" id="KW-1133">Transmembrane helix</keyword>
<feature type="transmembrane region" description="Helical" evidence="1">
    <location>
        <begin position="12"/>
        <end position="34"/>
    </location>
</feature>
<sequence>MSPRGRRIFSRGTCGPWLLVPFQLLCCLFVYSLYVSGRGKLRLNCRRNWRRLSGC</sequence>
<keyword evidence="1" id="KW-0472">Membrane</keyword>
<proteinExistence type="predicted"/>
<name>A0A0A9AWF4_ARUDO</name>
<keyword evidence="1" id="KW-0812">Transmembrane</keyword>
<dbReference type="AlphaFoldDB" id="A0A0A9AWF4"/>
<organism evidence="2">
    <name type="scientific">Arundo donax</name>
    <name type="common">Giant reed</name>
    <name type="synonym">Donax arundinaceus</name>
    <dbReference type="NCBI Taxonomy" id="35708"/>
    <lineage>
        <taxon>Eukaryota</taxon>
        <taxon>Viridiplantae</taxon>
        <taxon>Streptophyta</taxon>
        <taxon>Embryophyta</taxon>
        <taxon>Tracheophyta</taxon>
        <taxon>Spermatophyta</taxon>
        <taxon>Magnoliopsida</taxon>
        <taxon>Liliopsida</taxon>
        <taxon>Poales</taxon>
        <taxon>Poaceae</taxon>
        <taxon>PACMAD clade</taxon>
        <taxon>Arundinoideae</taxon>
        <taxon>Arundineae</taxon>
        <taxon>Arundo</taxon>
    </lineage>
</organism>